<dbReference type="Proteomes" id="UP000831787">
    <property type="component" value="Chromosome"/>
</dbReference>
<dbReference type="PANTHER" id="PTHR36460:SF1">
    <property type="entry name" value="UPF0132 DOMAIN PROTEIN (AFU_ORTHOLOGUE AFUA_3G10255)"/>
    <property type="match status" value="1"/>
</dbReference>
<comment type="subcellular location">
    <subcellularLocation>
        <location evidence="1">Membrane</location>
        <topology evidence="1">Multi-pass membrane protein</topology>
    </subcellularLocation>
</comment>
<feature type="transmembrane region" description="Helical" evidence="5">
    <location>
        <begin position="53"/>
        <end position="72"/>
    </location>
</feature>
<evidence type="ECO:0000256" key="4">
    <source>
        <dbReference type="ARBA" id="ARBA00023136"/>
    </source>
</evidence>
<keyword evidence="7" id="KW-1185">Reference proteome</keyword>
<evidence type="ECO:0008006" key="8">
    <source>
        <dbReference type="Google" id="ProtNLM"/>
    </source>
</evidence>
<dbReference type="InterPro" id="IPR019109">
    <property type="entry name" value="MamF_MmsF"/>
</dbReference>
<dbReference type="RefSeq" id="WP_244710604.1">
    <property type="nucleotide sequence ID" value="NZ_CP095073.1"/>
</dbReference>
<dbReference type="EMBL" id="CP095073">
    <property type="protein sequence ID" value="UOQ44551.1"/>
    <property type="molecule type" value="Genomic_DNA"/>
</dbReference>
<evidence type="ECO:0000256" key="2">
    <source>
        <dbReference type="ARBA" id="ARBA00022692"/>
    </source>
</evidence>
<evidence type="ECO:0000256" key="5">
    <source>
        <dbReference type="SAM" id="Phobius"/>
    </source>
</evidence>
<name>A0ABY4EKC9_9BACI</name>
<evidence type="ECO:0000313" key="7">
    <source>
        <dbReference type="Proteomes" id="UP000831787"/>
    </source>
</evidence>
<sequence length="121" mass="13428">MDQKPNNQGSSNPSSTGLEENIGGLLAYLLGFVTGIVFLIIEKKNETIRFHAWQSTIVFGGLALVTIVLNFIPVIGFLWNLIIGPLNLILWIVLMVMAYQGKRYHLPVCGDLADQQLRKMG</sequence>
<evidence type="ECO:0000313" key="6">
    <source>
        <dbReference type="EMBL" id="UOQ44551.1"/>
    </source>
</evidence>
<keyword evidence="2 5" id="KW-0812">Transmembrane</keyword>
<reference evidence="6 7" key="1">
    <citation type="submission" date="2022-04" db="EMBL/GenBank/DDBJ databases">
        <title>Halobacillus sp. isolated from saltern.</title>
        <authorList>
            <person name="Won M."/>
            <person name="Lee C.-M."/>
            <person name="Woen H.-Y."/>
            <person name="Kwon S.-W."/>
        </authorList>
    </citation>
    <scope>NUCLEOTIDE SEQUENCE [LARGE SCALE GENOMIC DNA]</scope>
    <source>
        <strain evidence="6 7">SSBR10-3</strain>
    </source>
</reference>
<evidence type="ECO:0000256" key="1">
    <source>
        <dbReference type="ARBA" id="ARBA00004141"/>
    </source>
</evidence>
<protein>
    <recommendedName>
        <fullName evidence="8">DUF4870 domain-containing protein</fullName>
    </recommendedName>
</protein>
<dbReference type="PANTHER" id="PTHR36460">
    <property type="entry name" value="UPF0132 DOMAIN PROTEIN (AFU_ORTHOLOGUE AFUA_3G10255)"/>
    <property type="match status" value="1"/>
</dbReference>
<keyword evidence="4 5" id="KW-0472">Membrane</keyword>
<accession>A0ABY4EKC9</accession>
<evidence type="ECO:0000256" key="3">
    <source>
        <dbReference type="ARBA" id="ARBA00022989"/>
    </source>
</evidence>
<proteinExistence type="predicted"/>
<feature type="transmembrane region" description="Helical" evidence="5">
    <location>
        <begin position="78"/>
        <end position="99"/>
    </location>
</feature>
<dbReference type="Pfam" id="PF09685">
    <property type="entry name" value="MamF_MmsF"/>
    <property type="match status" value="1"/>
</dbReference>
<organism evidence="6 7">
    <name type="scientific">Halobacillus salinarum</name>
    <dbReference type="NCBI Taxonomy" id="2932257"/>
    <lineage>
        <taxon>Bacteria</taxon>
        <taxon>Bacillati</taxon>
        <taxon>Bacillota</taxon>
        <taxon>Bacilli</taxon>
        <taxon>Bacillales</taxon>
        <taxon>Bacillaceae</taxon>
        <taxon>Halobacillus</taxon>
    </lineage>
</organism>
<feature type="transmembrane region" description="Helical" evidence="5">
    <location>
        <begin position="22"/>
        <end position="41"/>
    </location>
</feature>
<gene>
    <name evidence="6" type="ORF">MUN89_00715</name>
</gene>
<keyword evidence="3 5" id="KW-1133">Transmembrane helix</keyword>